<protein>
    <submittedName>
        <fullName evidence="3">Uncharacterized protein</fullName>
    </submittedName>
</protein>
<feature type="compositionally biased region" description="Basic and acidic residues" evidence="1">
    <location>
        <begin position="1"/>
        <end position="20"/>
    </location>
</feature>
<accession>A0A6G6WA69</accession>
<evidence type="ECO:0000256" key="1">
    <source>
        <dbReference type="SAM" id="MobiDB-lite"/>
    </source>
</evidence>
<dbReference type="EMBL" id="CP049257">
    <property type="protein sequence ID" value="QIG41930.1"/>
    <property type="molecule type" value="Genomic_DNA"/>
</dbReference>
<evidence type="ECO:0000313" key="4">
    <source>
        <dbReference type="Proteomes" id="UP000502996"/>
    </source>
</evidence>
<keyword evidence="2" id="KW-0472">Membrane</keyword>
<dbReference type="AlphaFoldDB" id="A0A6G6WA69"/>
<dbReference type="KEGG" id="nano:G5V58_03275"/>
<dbReference type="RefSeq" id="WP_165228729.1">
    <property type="nucleotide sequence ID" value="NZ_CP049257.1"/>
</dbReference>
<feature type="region of interest" description="Disordered" evidence="1">
    <location>
        <begin position="1"/>
        <end position="21"/>
    </location>
</feature>
<sequence>MADDPLERSVDKPMYGERRPHGPAILGVVAMVVVIVAIIALLTWLRYHT</sequence>
<proteinExistence type="predicted"/>
<evidence type="ECO:0000256" key="2">
    <source>
        <dbReference type="SAM" id="Phobius"/>
    </source>
</evidence>
<keyword evidence="2" id="KW-1133">Transmembrane helix</keyword>
<organism evidence="3 4">
    <name type="scientific">Nocardioides anomalus</name>
    <dbReference type="NCBI Taxonomy" id="2712223"/>
    <lineage>
        <taxon>Bacteria</taxon>
        <taxon>Bacillati</taxon>
        <taxon>Actinomycetota</taxon>
        <taxon>Actinomycetes</taxon>
        <taxon>Propionibacteriales</taxon>
        <taxon>Nocardioidaceae</taxon>
        <taxon>Nocardioides</taxon>
    </lineage>
</organism>
<reference evidence="3 4" key="1">
    <citation type="submission" date="2020-02" db="EMBL/GenBank/DDBJ databases">
        <title>Full genome sequence of Nocardioides sp. R-3366.</title>
        <authorList>
            <person name="Im W.-T."/>
        </authorList>
    </citation>
    <scope>NUCLEOTIDE SEQUENCE [LARGE SCALE GENOMIC DNA]</scope>
    <source>
        <strain evidence="3 4">R-3366</strain>
    </source>
</reference>
<keyword evidence="2" id="KW-0812">Transmembrane</keyword>
<feature type="transmembrane region" description="Helical" evidence="2">
    <location>
        <begin position="24"/>
        <end position="45"/>
    </location>
</feature>
<evidence type="ECO:0000313" key="3">
    <source>
        <dbReference type="EMBL" id="QIG41930.1"/>
    </source>
</evidence>
<keyword evidence="4" id="KW-1185">Reference proteome</keyword>
<name>A0A6G6WA69_9ACTN</name>
<dbReference type="Proteomes" id="UP000502996">
    <property type="component" value="Chromosome"/>
</dbReference>
<gene>
    <name evidence="3" type="ORF">G5V58_03275</name>
</gene>